<dbReference type="Proteomes" id="UP000001514">
    <property type="component" value="Unassembled WGS sequence"/>
</dbReference>
<dbReference type="Pfam" id="PF13812">
    <property type="entry name" value="PPR_3"/>
    <property type="match status" value="1"/>
</dbReference>
<dbReference type="Gramene" id="EFJ06202">
    <property type="protein sequence ID" value="EFJ06202"/>
    <property type="gene ID" value="SELMODRAFT_135826"/>
</dbReference>
<dbReference type="HOGENOM" id="CLU_002706_10_4_1"/>
<dbReference type="InterPro" id="IPR011990">
    <property type="entry name" value="TPR-like_helical_dom_sf"/>
</dbReference>
<dbReference type="OMA" id="YCINGLP"/>
<feature type="repeat" description="PPR" evidence="3">
    <location>
        <begin position="204"/>
        <end position="238"/>
    </location>
</feature>
<dbReference type="InterPro" id="IPR044179">
    <property type="entry name" value="PPR5-like"/>
</dbReference>
<feature type="repeat" description="PPR" evidence="3">
    <location>
        <begin position="239"/>
        <end position="274"/>
    </location>
</feature>
<evidence type="ECO:0000256" key="4">
    <source>
        <dbReference type="SAM" id="MobiDB-lite"/>
    </source>
</evidence>
<dbReference type="GO" id="GO:0003723">
    <property type="term" value="F:RNA binding"/>
    <property type="evidence" value="ECO:0000318"/>
    <property type="project" value="GO_Central"/>
</dbReference>
<sequence>MRFVRGRRADRSLSSHQQQQQQQQQRQPAVMSILHELQDKKSSKSHVLDKYARHIPVDGFMALVDEIGRLNDWALALALFKWLQKNEARLSNRDLEVAHAKIIDTMGKQGQLRLASWIFSQLQLSSRTTPVFNAIIMAHLRCKNVARALDSALDHFGHMKTSVHSCPSLATYNMLTRACAQAGLTDKAEALFLELLRRDDLKPDAYTFNGIMDAYAKKGLYRDMEYKLKEMSEHGVRPDLVTFNVLIDAYGRAGDFVKMERTYKSLVNLSGCKPSATTFNSMLASYGQSRELGKMEQVLVRMDMAGLGPDLTTFNTLMSSYGRAGELDTMRKCFDKMVRSPVKPQVSTLDVLLRAYAEHGLVDEAEALFINASKLDIKPAVSSYLILFKAYGEERQLDKMTVLMSKMEQSGVESGQEFLLQALESYAATPHPTTAPPVIEDKDDNQSSL</sequence>
<name>D8TAX6_SELML</name>
<evidence type="ECO:0000256" key="2">
    <source>
        <dbReference type="ARBA" id="ARBA00022737"/>
    </source>
</evidence>
<evidence type="ECO:0000256" key="1">
    <source>
        <dbReference type="ARBA" id="ARBA00007626"/>
    </source>
</evidence>
<reference evidence="5 6" key="1">
    <citation type="journal article" date="2011" name="Science">
        <title>The Selaginella genome identifies genetic changes associated with the evolution of vascular plants.</title>
        <authorList>
            <person name="Banks J.A."/>
            <person name="Nishiyama T."/>
            <person name="Hasebe M."/>
            <person name="Bowman J.L."/>
            <person name="Gribskov M."/>
            <person name="dePamphilis C."/>
            <person name="Albert V.A."/>
            <person name="Aono N."/>
            <person name="Aoyama T."/>
            <person name="Ambrose B.A."/>
            <person name="Ashton N.W."/>
            <person name="Axtell M.J."/>
            <person name="Barker E."/>
            <person name="Barker M.S."/>
            <person name="Bennetzen J.L."/>
            <person name="Bonawitz N.D."/>
            <person name="Chapple C."/>
            <person name="Cheng C."/>
            <person name="Correa L.G."/>
            <person name="Dacre M."/>
            <person name="DeBarry J."/>
            <person name="Dreyer I."/>
            <person name="Elias M."/>
            <person name="Engstrom E.M."/>
            <person name="Estelle M."/>
            <person name="Feng L."/>
            <person name="Finet C."/>
            <person name="Floyd S.K."/>
            <person name="Frommer W.B."/>
            <person name="Fujita T."/>
            <person name="Gramzow L."/>
            <person name="Gutensohn M."/>
            <person name="Harholt J."/>
            <person name="Hattori M."/>
            <person name="Heyl A."/>
            <person name="Hirai T."/>
            <person name="Hiwatashi Y."/>
            <person name="Ishikawa M."/>
            <person name="Iwata M."/>
            <person name="Karol K.G."/>
            <person name="Koehler B."/>
            <person name="Kolukisaoglu U."/>
            <person name="Kubo M."/>
            <person name="Kurata T."/>
            <person name="Lalonde S."/>
            <person name="Li K."/>
            <person name="Li Y."/>
            <person name="Litt A."/>
            <person name="Lyons E."/>
            <person name="Manning G."/>
            <person name="Maruyama T."/>
            <person name="Michael T.P."/>
            <person name="Mikami K."/>
            <person name="Miyazaki S."/>
            <person name="Morinaga S."/>
            <person name="Murata T."/>
            <person name="Mueller-Roeber B."/>
            <person name="Nelson D.R."/>
            <person name="Obara M."/>
            <person name="Oguri Y."/>
            <person name="Olmstead R.G."/>
            <person name="Onodera N."/>
            <person name="Petersen B.L."/>
            <person name="Pils B."/>
            <person name="Prigge M."/>
            <person name="Rensing S.A."/>
            <person name="Riano-Pachon D.M."/>
            <person name="Roberts A.W."/>
            <person name="Sato Y."/>
            <person name="Scheller H.V."/>
            <person name="Schulz B."/>
            <person name="Schulz C."/>
            <person name="Shakirov E.V."/>
            <person name="Shibagaki N."/>
            <person name="Shinohara N."/>
            <person name="Shippen D.E."/>
            <person name="Soerensen I."/>
            <person name="Sotooka R."/>
            <person name="Sugimoto N."/>
            <person name="Sugita M."/>
            <person name="Sumikawa N."/>
            <person name="Tanurdzic M."/>
            <person name="Theissen G."/>
            <person name="Ulvskov P."/>
            <person name="Wakazuki S."/>
            <person name="Weng J.K."/>
            <person name="Willats W.W."/>
            <person name="Wipf D."/>
            <person name="Wolf P.G."/>
            <person name="Yang L."/>
            <person name="Zimmer A.D."/>
            <person name="Zhu Q."/>
            <person name="Mitros T."/>
            <person name="Hellsten U."/>
            <person name="Loque D."/>
            <person name="Otillar R."/>
            <person name="Salamov A."/>
            <person name="Schmutz J."/>
            <person name="Shapiro H."/>
            <person name="Lindquist E."/>
            <person name="Lucas S."/>
            <person name="Rokhsar D."/>
            <person name="Grigoriev I.V."/>
        </authorList>
    </citation>
    <scope>NUCLEOTIDE SEQUENCE [LARGE SCALE GENOMIC DNA]</scope>
</reference>
<dbReference type="InParanoid" id="D8TAX6"/>
<dbReference type="NCBIfam" id="TIGR00756">
    <property type="entry name" value="PPR"/>
    <property type="match status" value="5"/>
</dbReference>
<proteinExistence type="inferred from homology"/>
<keyword evidence="2" id="KW-0677">Repeat</keyword>
<evidence type="ECO:0000256" key="3">
    <source>
        <dbReference type="PROSITE-ProRule" id="PRU00708"/>
    </source>
</evidence>
<feature type="repeat" description="PPR" evidence="3">
    <location>
        <begin position="310"/>
        <end position="344"/>
    </location>
</feature>
<keyword evidence="6" id="KW-1185">Reference proteome</keyword>
<comment type="similarity">
    <text evidence="1">Belongs to the PPR family. P subfamily.</text>
</comment>
<dbReference type="GO" id="GO:0003729">
    <property type="term" value="F:mRNA binding"/>
    <property type="evidence" value="ECO:0007669"/>
    <property type="project" value="InterPro"/>
</dbReference>
<organism evidence="6">
    <name type="scientific">Selaginella moellendorffii</name>
    <name type="common">Spikemoss</name>
    <dbReference type="NCBI Taxonomy" id="88036"/>
    <lineage>
        <taxon>Eukaryota</taxon>
        <taxon>Viridiplantae</taxon>
        <taxon>Streptophyta</taxon>
        <taxon>Embryophyta</taxon>
        <taxon>Tracheophyta</taxon>
        <taxon>Lycopodiopsida</taxon>
        <taxon>Selaginellales</taxon>
        <taxon>Selaginellaceae</taxon>
        <taxon>Selaginella</taxon>
    </lineage>
</organism>
<dbReference type="EMBL" id="GL377705">
    <property type="protein sequence ID" value="EFJ06202.1"/>
    <property type="molecule type" value="Genomic_DNA"/>
</dbReference>
<dbReference type="InterPro" id="IPR002885">
    <property type="entry name" value="PPR_rpt"/>
</dbReference>
<dbReference type="KEGG" id="smo:SELMODRAFT_135826"/>
<feature type="repeat" description="PPR" evidence="3">
    <location>
        <begin position="168"/>
        <end position="203"/>
    </location>
</feature>
<dbReference type="PROSITE" id="PS51375">
    <property type="entry name" value="PPR"/>
    <property type="match status" value="6"/>
</dbReference>
<dbReference type="PANTHER" id="PTHR47874:SF5">
    <property type="entry name" value="PENTATRICOPEPTIDE REPEAT-CONTAINING PROTEIN PPR5 HOMOLOG, CHLOROPLASTIC"/>
    <property type="match status" value="1"/>
</dbReference>
<protein>
    <recommendedName>
        <fullName evidence="7">Pentacotripeptide-repeat region of PRORP domain-containing protein</fullName>
    </recommendedName>
</protein>
<dbReference type="Pfam" id="PF13041">
    <property type="entry name" value="PPR_2"/>
    <property type="match status" value="1"/>
</dbReference>
<evidence type="ECO:0000313" key="5">
    <source>
        <dbReference type="EMBL" id="EFJ06202.1"/>
    </source>
</evidence>
<feature type="region of interest" description="Disordered" evidence="4">
    <location>
        <begin position="1"/>
        <end position="28"/>
    </location>
</feature>
<dbReference type="AlphaFoldDB" id="D8TAX6"/>
<feature type="repeat" description="PPR" evidence="3">
    <location>
        <begin position="275"/>
        <end position="309"/>
    </location>
</feature>
<dbReference type="Pfam" id="PF01535">
    <property type="entry name" value="PPR"/>
    <property type="match status" value="2"/>
</dbReference>
<accession>D8TAX6</accession>
<dbReference type="OrthoDB" id="185373at2759"/>
<dbReference type="eggNOG" id="KOG4197">
    <property type="taxonomic scope" value="Eukaryota"/>
</dbReference>
<evidence type="ECO:0000313" key="6">
    <source>
        <dbReference type="Proteomes" id="UP000001514"/>
    </source>
</evidence>
<dbReference type="PANTHER" id="PTHR47874">
    <property type="entry name" value="EXPRESSED PROTEIN"/>
    <property type="match status" value="1"/>
</dbReference>
<dbReference type="Gene3D" id="1.25.40.10">
    <property type="entry name" value="Tetratricopeptide repeat domain"/>
    <property type="match status" value="3"/>
</dbReference>
<evidence type="ECO:0008006" key="7">
    <source>
        <dbReference type="Google" id="ProtNLM"/>
    </source>
</evidence>
<feature type="region of interest" description="Disordered" evidence="4">
    <location>
        <begin position="429"/>
        <end position="449"/>
    </location>
</feature>
<gene>
    <name evidence="5" type="ORF">SELMODRAFT_135826</name>
</gene>
<feature type="repeat" description="PPR" evidence="3">
    <location>
        <begin position="345"/>
        <end position="379"/>
    </location>
</feature>
<feature type="compositionally biased region" description="Low complexity" evidence="4">
    <location>
        <begin position="17"/>
        <end position="27"/>
    </location>
</feature>